<evidence type="ECO:0000256" key="2">
    <source>
        <dbReference type="ARBA" id="ARBA00022679"/>
    </source>
</evidence>
<proteinExistence type="inferred from homology"/>
<feature type="transmembrane region" description="Helical" evidence="7">
    <location>
        <begin position="258"/>
        <end position="279"/>
    </location>
</feature>
<dbReference type="CDD" id="cd13957">
    <property type="entry name" value="PT_UbiA_Cox10"/>
    <property type="match status" value="1"/>
</dbReference>
<evidence type="ECO:0000256" key="1">
    <source>
        <dbReference type="ARBA" id="ARBA00004141"/>
    </source>
</evidence>
<dbReference type="PANTHER" id="PTHR43448">
    <property type="entry name" value="PROTOHEME IX FARNESYLTRANSFERASE, MITOCHONDRIAL"/>
    <property type="match status" value="1"/>
</dbReference>
<evidence type="ECO:0000256" key="7">
    <source>
        <dbReference type="SAM" id="Phobius"/>
    </source>
</evidence>
<evidence type="ECO:0000313" key="8">
    <source>
        <dbReference type="EMBL" id="PJE79469.1"/>
    </source>
</evidence>
<dbReference type="Gene3D" id="1.10.357.140">
    <property type="entry name" value="UbiA prenyltransferase"/>
    <property type="match status" value="1"/>
</dbReference>
<name>A0A2H9T8F5_9ZZZZ</name>
<dbReference type="NCBIfam" id="TIGR01473">
    <property type="entry name" value="cyoE_ctaB"/>
    <property type="match status" value="1"/>
</dbReference>
<evidence type="ECO:0000256" key="4">
    <source>
        <dbReference type="ARBA" id="ARBA00022989"/>
    </source>
</evidence>
<dbReference type="PANTHER" id="PTHR43448:SF2">
    <property type="entry name" value="PROTOHEME IX FARNESYLTRANSFERASE, MITOCHONDRIAL"/>
    <property type="match status" value="1"/>
</dbReference>
<feature type="transmembrane region" description="Helical" evidence="7">
    <location>
        <begin position="107"/>
        <end position="125"/>
    </location>
</feature>
<evidence type="ECO:0000256" key="3">
    <source>
        <dbReference type="ARBA" id="ARBA00022692"/>
    </source>
</evidence>
<dbReference type="PROSITE" id="PS00943">
    <property type="entry name" value="UBIA"/>
    <property type="match status" value="1"/>
</dbReference>
<feature type="transmembrane region" description="Helical" evidence="7">
    <location>
        <begin position="203"/>
        <end position="223"/>
    </location>
</feature>
<comment type="caution">
    <text evidence="8">The sequence shown here is derived from an EMBL/GenBank/DDBJ whole genome shotgun (WGS) entry which is preliminary data.</text>
</comment>
<evidence type="ECO:0000256" key="5">
    <source>
        <dbReference type="ARBA" id="ARBA00023133"/>
    </source>
</evidence>
<dbReference type="NCBIfam" id="NF003348">
    <property type="entry name" value="PRK04375.1-1"/>
    <property type="match status" value="1"/>
</dbReference>
<dbReference type="GO" id="GO:0005886">
    <property type="term" value="C:plasma membrane"/>
    <property type="evidence" value="ECO:0007669"/>
    <property type="project" value="TreeGrafter"/>
</dbReference>
<feature type="transmembrane region" description="Helical" evidence="7">
    <location>
        <begin position="132"/>
        <end position="150"/>
    </location>
</feature>
<feature type="transmembrane region" description="Helical" evidence="7">
    <location>
        <begin position="79"/>
        <end position="101"/>
    </location>
</feature>
<accession>A0A2H9T8F5</accession>
<sequence>MIKHFLSVIKPGIVAGNLVVATASYFMAVMGNIHWPCFLAMTVGTGCVIASGCVLNNWIDRDIDGLMQRTRQRVMVLRLISEPVVLGYAILLGFAGFGLLALMTNKIVVFAGILGFSVYVGLYSFWLKRCSVFSTLVGGIAGACPPVMGYCSGTGTLDSGAVILFLAFYLWQIPHAYAIAIHRLDDYKNARIPVLPVRAGPQVMRYHMVFYILAFTLVALLLAQQHYVGSMYSVFMALLGGIWFLLAVQKNRQKPRLWARRIFLFSLVVVISISALMMLDCHPDVFYGDMVRR</sequence>
<dbReference type="EMBL" id="NSIT01000067">
    <property type="protein sequence ID" value="PJE79469.1"/>
    <property type="molecule type" value="Genomic_DNA"/>
</dbReference>
<keyword evidence="2 8" id="KW-0808">Transferase</keyword>
<feature type="transmembrane region" description="Helical" evidence="7">
    <location>
        <begin position="39"/>
        <end position="59"/>
    </location>
</feature>
<organism evidence="8">
    <name type="scientific">invertebrate metagenome</name>
    <dbReference type="NCBI Taxonomy" id="1711999"/>
    <lineage>
        <taxon>unclassified sequences</taxon>
        <taxon>metagenomes</taxon>
        <taxon>organismal metagenomes</taxon>
    </lineage>
</organism>
<dbReference type="InterPro" id="IPR030470">
    <property type="entry name" value="UbiA_prenylTrfase_CS"/>
</dbReference>
<comment type="subcellular location">
    <subcellularLocation>
        <location evidence="1">Membrane</location>
        <topology evidence="1">Multi-pass membrane protein</topology>
    </subcellularLocation>
</comment>
<dbReference type="HAMAP" id="MF_00154">
    <property type="entry name" value="CyoE_CtaB"/>
    <property type="match status" value="1"/>
</dbReference>
<dbReference type="AlphaFoldDB" id="A0A2H9T8F5"/>
<dbReference type="Pfam" id="PF01040">
    <property type="entry name" value="UbiA"/>
    <property type="match status" value="1"/>
</dbReference>
<reference evidence="8" key="1">
    <citation type="journal article" date="2017" name="Appl. Environ. Microbiol.">
        <title>Molecular characterization of an Endozoicomonas-like organism causing infection in king scallop Pecten maximus L.</title>
        <authorList>
            <person name="Cano I."/>
            <person name="van Aerle R."/>
            <person name="Ross S."/>
            <person name="Verner-Jeffreys D.W."/>
            <person name="Paley R.K."/>
            <person name="Rimmer G."/>
            <person name="Ryder D."/>
            <person name="Hooper P."/>
            <person name="Stone D."/>
            <person name="Feist S.W."/>
        </authorList>
    </citation>
    <scope>NUCLEOTIDE SEQUENCE</scope>
</reference>
<keyword evidence="6 7" id="KW-0472">Membrane</keyword>
<feature type="transmembrane region" description="Helical" evidence="7">
    <location>
        <begin position="229"/>
        <end position="246"/>
    </location>
</feature>
<feature type="transmembrane region" description="Helical" evidence="7">
    <location>
        <begin position="12"/>
        <end position="33"/>
    </location>
</feature>
<keyword evidence="5" id="KW-0350">Heme biosynthesis</keyword>
<keyword evidence="3 7" id="KW-0812">Transmembrane</keyword>
<dbReference type="InterPro" id="IPR006369">
    <property type="entry name" value="Protohaem_IX_farnesylTrfase"/>
</dbReference>
<feature type="transmembrane region" description="Helical" evidence="7">
    <location>
        <begin position="162"/>
        <end position="182"/>
    </location>
</feature>
<keyword evidence="4 7" id="KW-1133">Transmembrane helix</keyword>
<dbReference type="InterPro" id="IPR000537">
    <property type="entry name" value="UbiA_prenyltransferase"/>
</dbReference>
<dbReference type="GO" id="GO:0008495">
    <property type="term" value="F:protoheme IX farnesyltransferase activity"/>
    <property type="evidence" value="ECO:0007669"/>
    <property type="project" value="InterPro"/>
</dbReference>
<dbReference type="GO" id="GO:0048034">
    <property type="term" value="P:heme O biosynthetic process"/>
    <property type="evidence" value="ECO:0007669"/>
    <property type="project" value="TreeGrafter"/>
</dbReference>
<dbReference type="EC" id="2.5.1.-" evidence="8"/>
<protein>
    <submittedName>
        <fullName evidence="8">Protoheme IX farnesyltransferase</fullName>
        <ecNumber evidence="8">2.5.1.-</ecNumber>
    </submittedName>
</protein>
<evidence type="ECO:0000256" key="6">
    <source>
        <dbReference type="ARBA" id="ARBA00023136"/>
    </source>
</evidence>
<dbReference type="InterPro" id="IPR044878">
    <property type="entry name" value="UbiA_sf"/>
</dbReference>
<gene>
    <name evidence="8" type="primary">cyoE</name>
    <name evidence="8" type="ORF">CI610_01566</name>
</gene>